<dbReference type="SUPFAM" id="SSF47384">
    <property type="entry name" value="Homodimeric domain of signal transducing histidine kinase"/>
    <property type="match status" value="1"/>
</dbReference>
<evidence type="ECO:0000256" key="1">
    <source>
        <dbReference type="ARBA" id="ARBA00000085"/>
    </source>
</evidence>
<comment type="caution">
    <text evidence="20">The sequence shown here is derived from an EMBL/GenBank/DDBJ whole genome shotgun (WGS) entry which is preliminary data.</text>
</comment>
<keyword evidence="21" id="KW-1185">Reference proteome</keyword>
<evidence type="ECO:0000313" key="21">
    <source>
        <dbReference type="Proteomes" id="UP001597362"/>
    </source>
</evidence>
<dbReference type="Pfam" id="PF00512">
    <property type="entry name" value="HisKA"/>
    <property type="match status" value="1"/>
</dbReference>
<dbReference type="EC" id="2.7.13.3" evidence="3"/>
<dbReference type="InterPro" id="IPR036097">
    <property type="entry name" value="HisK_dim/P_sf"/>
</dbReference>
<dbReference type="Gene3D" id="6.10.340.10">
    <property type="match status" value="1"/>
</dbReference>
<dbReference type="InterPro" id="IPR003594">
    <property type="entry name" value="HATPase_dom"/>
</dbReference>
<dbReference type="Proteomes" id="UP001597362">
    <property type="component" value="Unassembled WGS sequence"/>
</dbReference>
<evidence type="ECO:0000256" key="2">
    <source>
        <dbReference type="ARBA" id="ARBA00004651"/>
    </source>
</evidence>
<evidence type="ECO:0000256" key="3">
    <source>
        <dbReference type="ARBA" id="ARBA00012438"/>
    </source>
</evidence>
<keyword evidence="10" id="KW-0067">ATP-binding</keyword>
<evidence type="ECO:0000256" key="5">
    <source>
        <dbReference type="ARBA" id="ARBA00022553"/>
    </source>
</evidence>
<evidence type="ECO:0000259" key="19">
    <source>
        <dbReference type="PROSITE" id="PS50885"/>
    </source>
</evidence>
<dbReference type="InterPro" id="IPR005467">
    <property type="entry name" value="His_kinase_dom"/>
</dbReference>
<evidence type="ECO:0000256" key="15">
    <source>
        <dbReference type="ARBA" id="ARBA00037219"/>
    </source>
</evidence>
<keyword evidence="5" id="KW-0597">Phosphoprotein</keyword>
<evidence type="ECO:0000256" key="17">
    <source>
        <dbReference type="SAM" id="Phobius"/>
    </source>
</evidence>
<dbReference type="SMART" id="SM00304">
    <property type="entry name" value="HAMP"/>
    <property type="match status" value="1"/>
</dbReference>
<dbReference type="PANTHER" id="PTHR45528:SF11">
    <property type="entry name" value="HISTIDINE KINASE"/>
    <property type="match status" value="1"/>
</dbReference>
<evidence type="ECO:0000259" key="18">
    <source>
        <dbReference type="PROSITE" id="PS50109"/>
    </source>
</evidence>
<keyword evidence="14 17" id="KW-0472">Membrane</keyword>
<keyword evidence="6" id="KW-0808">Transferase</keyword>
<protein>
    <recommendedName>
        <fullName evidence="16">Heme sensor protein HssS</fullName>
        <ecNumber evidence="3">2.7.13.3</ecNumber>
    </recommendedName>
</protein>
<dbReference type="PROSITE" id="PS50885">
    <property type="entry name" value="HAMP"/>
    <property type="match status" value="1"/>
</dbReference>
<accession>A0ABW4YNA6</accession>
<dbReference type="SMART" id="SM00387">
    <property type="entry name" value="HATPase_c"/>
    <property type="match status" value="1"/>
</dbReference>
<feature type="transmembrane region" description="Helical" evidence="17">
    <location>
        <begin position="12"/>
        <end position="31"/>
    </location>
</feature>
<dbReference type="SUPFAM" id="SSF55874">
    <property type="entry name" value="ATPase domain of HSP90 chaperone/DNA topoisomerase II/histidine kinase"/>
    <property type="match status" value="1"/>
</dbReference>
<evidence type="ECO:0000256" key="4">
    <source>
        <dbReference type="ARBA" id="ARBA00022475"/>
    </source>
</evidence>
<evidence type="ECO:0000256" key="16">
    <source>
        <dbReference type="ARBA" id="ARBA00040841"/>
    </source>
</evidence>
<dbReference type="RefSeq" id="WP_377774040.1">
    <property type="nucleotide sequence ID" value="NZ_JBHUHO010000035.1"/>
</dbReference>
<dbReference type="CDD" id="cd00075">
    <property type="entry name" value="HATPase"/>
    <property type="match status" value="1"/>
</dbReference>
<feature type="domain" description="HAMP" evidence="19">
    <location>
        <begin position="184"/>
        <end position="236"/>
    </location>
</feature>
<keyword evidence="12" id="KW-0902">Two-component regulatory system</keyword>
<dbReference type="CDD" id="cd06225">
    <property type="entry name" value="HAMP"/>
    <property type="match status" value="1"/>
</dbReference>
<dbReference type="InterPro" id="IPR003660">
    <property type="entry name" value="HAMP_dom"/>
</dbReference>
<feature type="domain" description="Histidine kinase" evidence="18">
    <location>
        <begin position="244"/>
        <end position="456"/>
    </location>
</feature>
<evidence type="ECO:0000256" key="7">
    <source>
        <dbReference type="ARBA" id="ARBA00022692"/>
    </source>
</evidence>
<dbReference type="InterPro" id="IPR036890">
    <property type="entry name" value="HATPase_C_sf"/>
</dbReference>
<evidence type="ECO:0000256" key="11">
    <source>
        <dbReference type="ARBA" id="ARBA00022989"/>
    </source>
</evidence>
<dbReference type="Pfam" id="PF02518">
    <property type="entry name" value="HATPase_c"/>
    <property type="match status" value="1"/>
</dbReference>
<dbReference type="SUPFAM" id="SSF158472">
    <property type="entry name" value="HAMP domain-like"/>
    <property type="match status" value="1"/>
</dbReference>
<name>A0ABW4YNA6_9BACL</name>
<dbReference type="InterPro" id="IPR050398">
    <property type="entry name" value="HssS/ArlS-like"/>
</dbReference>
<evidence type="ECO:0000256" key="13">
    <source>
        <dbReference type="ARBA" id="ARBA00023026"/>
    </source>
</evidence>
<keyword evidence="7 17" id="KW-0812">Transmembrane</keyword>
<feature type="transmembrane region" description="Helical" evidence="17">
    <location>
        <begin position="162"/>
        <end position="187"/>
    </location>
</feature>
<organism evidence="20 21">
    <name type="scientific">Paenibacillus yanchengensis</name>
    <dbReference type="NCBI Taxonomy" id="2035833"/>
    <lineage>
        <taxon>Bacteria</taxon>
        <taxon>Bacillati</taxon>
        <taxon>Bacillota</taxon>
        <taxon>Bacilli</taxon>
        <taxon>Bacillales</taxon>
        <taxon>Paenibacillaceae</taxon>
        <taxon>Paenibacillus</taxon>
    </lineage>
</organism>
<keyword evidence="13" id="KW-0843">Virulence</keyword>
<evidence type="ECO:0000256" key="9">
    <source>
        <dbReference type="ARBA" id="ARBA00022777"/>
    </source>
</evidence>
<dbReference type="PANTHER" id="PTHR45528">
    <property type="entry name" value="SENSOR HISTIDINE KINASE CPXA"/>
    <property type="match status" value="1"/>
</dbReference>
<keyword evidence="11 17" id="KW-1133">Transmembrane helix</keyword>
<proteinExistence type="predicted"/>
<dbReference type="GO" id="GO:0016301">
    <property type="term" value="F:kinase activity"/>
    <property type="evidence" value="ECO:0007669"/>
    <property type="project" value="UniProtKB-KW"/>
</dbReference>
<evidence type="ECO:0000313" key="20">
    <source>
        <dbReference type="EMBL" id="MFD2117150.1"/>
    </source>
</evidence>
<evidence type="ECO:0000256" key="10">
    <source>
        <dbReference type="ARBA" id="ARBA00022840"/>
    </source>
</evidence>
<dbReference type="PRINTS" id="PR00344">
    <property type="entry name" value="BCTRLSENSOR"/>
</dbReference>
<evidence type="ECO:0000256" key="6">
    <source>
        <dbReference type="ARBA" id="ARBA00022679"/>
    </source>
</evidence>
<reference evidence="21" key="1">
    <citation type="journal article" date="2019" name="Int. J. Syst. Evol. Microbiol.">
        <title>The Global Catalogue of Microorganisms (GCM) 10K type strain sequencing project: providing services to taxonomists for standard genome sequencing and annotation.</title>
        <authorList>
            <consortium name="The Broad Institute Genomics Platform"/>
            <consortium name="The Broad Institute Genome Sequencing Center for Infectious Disease"/>
            <person name="Wu L."/>
            <person name="Ma J."/>
        </authorList>
    </citation>
    <scope>NUCLEOTIDE SEQUENCE [LARGE SCALE GENOMIC DNA]</scope>
    <source>
        <strain evidence="21">GH52</strain>
    </source>
</reference>
<comment type="function">
    <text evidence="15">Member of the two-component regulatory system HssS/HssR involved in intracellular heme homeostasis and tempering of staphylococcal virulence. HssS functions as a heme sensor histidine kinase which is autophosphorylated at a histidine residue and transfers its phosphate group to an aspartate residue of HssR. HssR/HssS activates the expression of hrtAB, an efflux pump, in response to extracellular heme, hemin, hemoglobin or blood.</text>
</comment>
<dbReference type="SMART" id="SM00388">
    <property type="entry name" value="HisKA"/>
    <property type="match status" value="1"/>
</dbReference>
<evidence type="ECO:0000256" key="8">
    <source>
        <dbReference type="ARBA" id="ARBA00022741"/>
    </source>
</evidence>
<comment type="subcellular location">
    <subcellularLocation>
        <location evidence="2">Cell membrane</location>
        <topology evidence="2">Multi-pass membrane protein</topology>
    </subcellularLocation>
</comment>
<dbReference type="Pfam" id="PF00672">
    <property type="entry name" value="HAMP"/>
    <property type="match status" value="1"/>
</dbReference>
<dbReference type="EMBL" id="JBHUHO010000035">
    <property type="protein sequence ID" value="MFD2117150.1"/>
    <property type="molecule type" value="Genomic_DNA"/>
</dbReference>
<evidence type="ECO:0000256" key="12">
    <source>
        <dbReference type="ARBA" id="ARBA00023012"/>
    </source>
</evidence>
<gene>
    <name evidence="20" type="ORF">ACFSJH_15575</name>
</gene>
<keyword evidence="9 20" id="KW-0418">Kinase</keyword>
<evidence type="ECO:0000256" key="14">
    <source>
        <dbReference type="ARBA" id="ARBA00023136"/>
    </source>
</evidence>
<dbReference type="CDD" id="cd00082">
    <property type="entry name" value="HisKA"/>
    <property type="match status" value="1"/>
</dbReference>
<comment type="catalytic activity">
    <reaction evidence="1">
        <text>ATP + protein L-histidine = ADP + protein N-phospho-L-histidine.</text>
        <dbReference type="EC" id="2.7.13.3"/>
    </reaction>
</comment>
<dbReference type="InterPro" id="IPR004358">
    <property type="entry name" value="Sig_transdc_His_kin-like_C"/>
</dbReference>
<sequence>MKTLYTRVVLTFIFISLISSFFALFATDFYYQNQLMNKNEQKVLDISKEIRDLYNKIPNMDVDVYLSHIANMGFQIYAVNEQLEGRFYGGSFKDTEIKLEQIKRVLRGEIYNGILLEQGMFIINFFENSIHNSIGIPLEVDGNTIALFIRPNMKQQIGEIRVYMALLLILTFVSSVVLIIILSSYIVKPIKNLTKATNQIIKGNYDIKLNVLSQDEIGDLAKHFTKMANSIKQLDDMRQEFVANVSHEIQTPLTSIQGFSQSIIDKEVGPEETEYYLQIINEQSRRLSLLSKQLLTLATLEKEENLIKRRSFRLDEQLREVLIATEWHWTEKQLVIDLDLPEVVITGDKYFLYQVWFNLITNCIKFSHVGGHIQIEIIIDRDIVVEITDNGIGIGELELPHVFDRFYKADKSRNVARSGSGLGLSIVKKIIGLHKGTVEVRSVLGKGTTFQVKLPN</sequence>
<dbReference type="Gene3D" id="1.10.287.130">
    <property type="match status" value="1"/>
</dbReference>
<keyword evidence="8" id="KW-0547">Nucleotide-binding</keyword>
<dbReference type="InterPro" id="IPR003661">
    <property type="entry name" value="HisK_dim/P_dom"/>
</dbReference>
<keyword evidence="4" id="KW-1003">Cell membrane</keyword>
<dbReference type="Gene3D" id="3.30.565.10">
    <property type="entry name" value="Histidine kinase-like ATPase, C-terminal domain"/>
    <property type="match status" value="1"/>
</dbReference>
<dbReference type="PROSITE" id="PS50109">
    <property type="entry name" value="HIS_KIN"/>
    <property type="match status" value="1"/>
</dbReference>